<evidence type="ECO:0000256" key="1">
    <source>
        <dbReference type="ARBA" id="ARBA00005417"/>
    </source>
</evidence>
<dbReference type="CDD" id="cd03268">
    <property type="entry name" value="ABC_BcrA_bacitracin_resist"/>
    <property type="match status" value="1"/>
</dbReference>
<dbReference type="RefSeq" id="WP_378973002.1">
    <property type="nucleotide sequence ID" value="NZ_JBHTBJ010000022.1"/>
</dbReference>
<comment type="caution">
    <text evidence="6">The sequence shown here is derived from an EMBL/GenBank/DDBJ whole genome shotgun (WGS) entry which is preliminary data.</text>
</comment>
<dbReference type="Proteomes" id="UP001596548">
    <property type="component" value="Unassembled WGS sequence"/>
</dbReference>
<sequence length="305" mass="32043">MSGPATDDIVVDHLTKQYKKLRAVDDLSFAVRSGRVTGFLGPNGAGKTTTLRMLLGLVTPTAGTATIGGRKYVDLPDPIRRVGAVLEASSAHRGRTGRNHLRMICKAAGLPETRADEVLELTGLTPAAKRKFKGYSLGMKQRLGIAAAMLGDPRVLVLDEPANGLDPEGIRWMRDLLKALAAEGRTVLVSSHLLGEMQLLADDVVIVAAGKLIRQGPVDEVLGSMGTSQVRVRTPQAAELGDALSKLGATVSPQPDGALLVGGVEAAAIGHAAFTASVELHELTPERGDLEQVFLQLTAGMAGIR</sequence>
<dbReference type="Gene3D" id="3.40.50.300">
    <property type="entry name" value="P-loop containing nucleotide triphosphate hydrolases"/>
    <property type="match status" value="1"/>
</dbReference>
<reference evidence="7" key="1">
    <citation type="journal article" date="2019" name="Int. J. Syst. Evol. Microbiol.">
        <title>The Global Catalogue of Microorganisms (GCM) 10K type strain sequencing project: providing services to taxonomists for standard genome sequencing and annotation.</title>
        <authorList>
            <consortium name="The Broad Institute Genomics Platform"/>
            <consortium name="The Broad Institute Genome Sequencing Center for Infectious Disease"/>
            <person name="Wu L."/>
            <person name="Ma J."/>
        </authorList>
    </citation>
    <scope>NUCLEOTIDE SEQUENCE [LARGE SCALE GENOMIC DNA]</scope>
    <source>
        <strain evidence="7">XZYJT-10</strain>
    </source>
</reference>
<protein>
    <submittedName>
        <fullName evidence="6">ABC transporter ATP-binding protein</fullName>
    </submittedName>
</protein>
<name>A0ABW2HY13_9ACTN</name>
<dbReference type="Pfam" id="PF00005">
    <property type="entry name" value="ABC_tran"/>
    <property type="match status" value="1"/>
</dbReference>
<evidence type="ECO:0000259" key="5">
    <source>
        <dbReference type="PROSITE" id="PS50893"/>
    </source>
</evidence>
<evidence type="ECO:0000256" key="4">
    <source>
        <dbReference type="ARBA" id="ARBA00022840"/>
    </source>
</evidence>
<keyword evidence="2" id="KW-0813">Transport</keyword>
<evidence type="ECO:0000256" key="2">
    <source>
        <dbReference type="ARBA" id="ARBA00022448"/>
    </source>
</evidence>
<keyword evidence="4 6" id="KW-0067">ATP-binding</keyword>
<dbReference type="InterPro" id="IPR003593">
    <property type="entry name" value="AAA+_ATPase"/>
</dbReference>
<dbReference type="SUPFAM" id="SSF52540">
    <property type="entry name" value="P-loop containing nucleoside triphosphate hydrolases"/>
    <property type="match status" value="1"/>
</dbReference>
<dbReference type="InterPro" id="IPR017871">
    <property type="entry name" value="ABC_transporter-like_CS"/>
</dbReference>
<dbReference type="PROSITE" id="PS00211">
    <property type="entry name" value="ABC_TRANSPORTER_1"/>
    <property type="match status" value="1"/>
</dbReference>
<keyword evidence="3" id="KW-0547">Nucleotide-binding</keyword>
<dbReference type="InterPro" id="IPR003439">
    <property type="entry name" value="ABC_transporter-like_ATP-bd"/>
</dbReference>
<dbReference type="SMART" id="SM00382">
    <property type="entry name" value="AAA"/>
    <property type="match status" value="1"/>
</dbReference>
<proteinExistence type="inferred from homology"/>
<dbReference type="EMBL" id="JBHTBJ010000022">
    <property type="protein sequence ID" value="MFC7277425.1"/>
    <property type="molecule type" value="Genomic_DNA"/>
</dbReference>
<gene>
    <name evidence="6" type="ORF">ACFQS1_25815</name>
</gene>
<keyword evidence="7" id="KW-1185">Reference proteome</keyword>
<evidence type="ECO:0000313" key="6">
    <source>
        <dbReference type="EMBL" id="MFC7277425.1"/>
    </source>
</evidence>
<dbReference type="InterPro" id="IPR027417">
    <property type="entry name" value="P-loop_NTPase"/>
</dbReference>
<dbReference type="PROSITE" id="PS50893">
    <property type="entry name" value="ABC_TRANSPORTER_2"/>
    <property type="match status" value="1"/>
</dbReference>
<accession>A0ABW2HY13</accession>
<evidence type="ECO:0000256" key="3">
    <source>
        <dbReference type="ARBA" id="ARBA00022741"/>
    </source>
</evidence>
<dbReference type="PANTHER" id="PTHR43335">
    <property type="entry name" value="ABC TRANSPORTER, ATP-BINDING PROTEIN"/>
    <property type="match status" value="1"/>
</dbReference>
<dbReference type="GO" id="GO:0005524">
    <property type="term" value="F:ATP binding"/>
    <property type="evidence" value="ECO:0007669"/>
    <property type="project" value="UniProtKB-KW"/>
</dbReference>
<feature type="domain" description="ABC transporter" evidence="5">
    <location>
        <begin position="9"/>
        <end position="234"/>
    </location>
</feature>
<evidence type="ECO:0000313" key="7">
    <source>
        <dbReference type="Proteomes" id="UP001596548"/>
    </source>
</evidence>
<comment type="similarity">
    <text evidence="1">Belongs to the ABC transporter superfamily.</text>
</comment>
<dbReference type="PANTHER" id="PTHR43335:SF4">
    <property type="entry name" value="ABC TRANSPORTER, ATP-BINDING PROTEIN"/>
    <property type="match status" value="1"/>
</dbReference>
<organism evidence="6 7">
    <name type="scientific">Paractinoplanes rhizophilus</name>
    <dbReference type="NCBI Taxonomy" id="1416877"/>
    <lineage>
        <taxon>Bacteria</taxon>
        <taxon>Bacillati</taxon>
        <taxon>Actinomycetota</taxon>
        <taxon>Actinomycetes</taxon>
        <taxon>Micromonosporales</taxon>
        <taxon>Micromonosporaceae</taxon>
        <taxon>Paractinoplanes</taxon>
    </lineage>
</organism>